<feature type="non-terminal residue" evidence="1">
    <location>
        <position position="1"/>
    </location>
</feature>
<protein>
    <submittedName>
        <fullName evidence="1">Uncharacterized protein</fullName>
    </submittedName>
</protein>
<accession>A0A392RSQ2</accession>
<proteinExistence type="predicted"/>
<dbReference type="EMBL" id="LXQA010270086">
    <property type="protein sequence ID" value="MCI39658.1"/>
    <property type="molecule type" value="Genomic_DNA"/>
</dbReference>
<organism evidence="1 2">
    <name type="scientific">Trifolium medium</name>
    <dbReference type="NCBI Taxonomy" id="97028"/>
    <lineage>
        <taxon>Eukaryota</taxon>
        <taxon>Viridiplantae</taxon>
        <taxon>Streptophyta</taxon>
        <taxon>Embryophyta</taxon>
        <taxon>Tracheophyta</taxon>
        <taxon>Spermatophyta</taxon>
        <taxon>Magnoliopsida</taxon>
        <taxon>eudicotyledons</taxon>
        <taxon>Gunneridae</taxon>
        <taxon>Pentapetalae</taxon>
        <taxon>rosids</taxon>
        <taxon>fabids</taxon>
        <taxon>Fabales</taxon>
        <taxon>Fabaceae</taxon>
        <taxon>Papilionoideae</taxon>
        <taxon>50 kb inversion clade</taxon>
        <taxon>NPAAA clade</taxon>
        <taxon>Hologalegina</taxon>
        <taxon>IRL clade</taxon>
        <taxon>Trifolieae</taxon>
        <taxon>Trifolium</taxon>
    </lineage>
</organism>
<reference evidence="1 2" key="1">
    <citation type="journal article" date="2018" name="Front. Plant Sci.">
        <title>Red Clover (Trifolium pratense) and Zigzag Clover (T. medium) - A Picture of Genomic Similarities and Differences.</title>
        <authorList>
            <person name="Dluhosova J."/>
            <person name="Istvanek J."/>
            <person name="Nedelnik J."/>
            <person name="Repkova J."/>
        </authorList>
    </citation>
    <scope>NUCLEOTIDE SEQUENCE [LARGE SCALE GENOMIC DNA]</scope>
    <source>
        <strain evidence="2">cv. 10/8</strain>
        <tissue evidence="1">Leaf</tissue>
    </source>
</reference>
<sequence length="61" mass="6665">IMQEEVNQTGEEALEVEDLILVVVKAQSYALIVAKPTISLIIAGRNMAIHLICNICKLVAM</sequence>
<evidence type="ECO:0000313" key="2">
    <source>
        <dbReference type="Proteomes" id="UP000265520"/>
    </source>
</evidence>
<dbReference type="Proteomes" id="UP000265520">
    <property type="component" value="Unassembled WGS sequence"/>
</dbReference>
<evidence type="ECO:0000313" key="1">
    <source>
        <dbReference type="EMBL" id="MCI39658.1"/>
    </source>
</evidence>
<keyword evidence="2" id="KW-1185">Reference proteome</keyword>
<name>A0A392RSQ2_9FABA</name>
<dbReference type="AlphaFoldDB" id="A0A392RSQ2"/>
<comment type="caution">
    <text evidence="1">The sequence shown here is derived from an EMBL/GenBank/DDBJ whole genome shotgun (WGS) entry which is preliminary data.</text>
</comment>